<comment type="caution">
    <text evidence="2">The sequence shown here is derived from an EMBL/GenBank/DDBJ whole genome shotgun (WGS) entry which is preliminary data.</text>
</comment>
<evidence type="ECO:0000313" key="3">
    <source>
        <dbReference type="Proteomes" id="UP000054721"/>
    </source>
</evidence>
<evidence type="ECO:0000256" key="1">
    <source>
        <dbReference type="SAM" id="Phobius"/>
    </source>
</evidence>
<dbReference type="EMBL" id="JYDW01000066">
    <property type="protein sequence ID" value="KRZ57937.1"/>
    <property type="molecule type" value="Genomic_DNA"/>
</dbReference>
<keyword evidence="3" id="KW-1185">Reference proteome</keyword>
<feature type="transmembrane region" description="Helical" evidence="1">
    <location>
        <begin position="196"/>
        <end position="212"/>
    </location>
</feature>
<dbReference type="Proteomes" id="UP000054721">
    <property type="component" value="Unassembled WGS sequence"/>
</dbReference>
<sequence length="296" mass="34110">MIVTKTCCFTCQSIPALAANCQGSLKLVYDSSRQMSCAITQSIYIHRSFFLAQKCFIRSAIMWMAKEVGDSTRSIQIQCADGVVIHGHIGRNLADVQVRSNFLEPHLRLGYPDHEKIPSEGLKRSFRTNWSPVKLLDRPFNFSTKSTVYISYSLVATELLSWSGRTFHYMTIIIMHRNLYATASLKFRIFIKKSKMQFIIGSVFLITFHFFYCSYRGISQKIGQDTSYLPCHAQSVFLCFNCLMRTRILQLMLAQFHMENKEQLRQKMGNSFVNGSTAISVYMIHHNLEQKRTISQ</sequence>
<name>A0A0V1LEH0_9BILA</name>
<dbReference type="AlphaFoldDB" id="A0A0V1LEH0"/>
<proteinExistence type="predicted"/>
<evidence type="ECO:0000313" key="2">
    <source>
        <dbReference type="EMBL" id="KRZ57937.1"/>
    </source>
</evidence>
<protein>
    <submittedName>
        <fullName evidence="2">Uncharacterized protein</fullName>
    </submittedName>
</protein>
<keyword evidence="1" id="KW-0472">Membrane</keyword>
<organism evidence="2 3">
    <name type="scientific">Trichinella nativa</name>
    <dbReference type="NCBI Taxonomy" id="6335"/>
    <lineage>
        <taxon>Eukaryota</taxon>
        <taxon>Metazoa</taxon>
        <taxon>Ecdysozoa</taxon>
        <taxon>Nematoda</taxon>
        <taxon>Enoplea</taxon>
        <taxon>Dorylaimia</taxon>
        <taxon>Trichinellida</taxon>
        <taxon>Trichinellidae</taxon>
        <taxon>Trichinella</taxon>
    </lineage>
</organism>
<gene>
    <name evidence="2" type="ORF">T02_1655</name>
</gene>
<accession>A0A0V1LEH0</accession>
<reference evidence="2 3" key="1">
    <citation type="submission" date="2015-05" db="EMBL/GenBank/DDBJ databases">
        <title>Evolution of Trichinella species and genotypes.</title>
        <authorList>
            <person name="Korhonen P.K."/>
            <person name="Edoardo P."/>
            <person name="Giuseppe L.R."/>
            <person name="Gasser R.B."/>
        </authorList>
    </citation>
    <scope>NUCLEOTIDE SEQUENCE [LARGE SCALE GENOMIC DNA]</scope>
    <source>
        <strain evidence="2">ISS10</strain>
    </source>
</reference>
<keyword evidence="1" id="KW-0812">Transmembrane</keyword>
<dbReference type="OrthoDB" id="10547171at2759"/>
<keyword evidence="1" id="KW-1133">Transmembrane helix</keyword>